<dbReference type="AlphaFoldDB" id="A0A1Y1QNA2"/>
<accession>A0A1Y1QNA2</accession>
<dbReference type="Proteomes" id="UP000192491">
    <property type="component" value="Unassembled WGS sequence"/>
</dbReference>
<proteinExistence type="predicted"/>
<dbReference type="EMBL" id="MTEJ01000130">
    <property type="protein sequence ID" value="OQX09844.1"/>
    <property type="molecule type" value="Genomic_DNA"/>
</dbReference>
<sequence length="208" mass="24362">MIRFRDVFIHLDHLDEREVFEEITKSCNEFWERAYEKEKNMHIISKSGYCFEHKEEDSLPAAGLVILNKENNTWYIPNIVPLKKGKLSYDEYNDLAENFTKTILQKAQEKYSFNVELTSDSITSEEILGEESAKLLKKFSNLANKSTGSSHPSDQKRWFDFIYSVSLSKEVYADQVEKILIEHGWSEDYADKLALEFEFAQALISHKR</sequence>
<evidence type="ECO:0000313" key="1">
    <source>
        <dbReference type="EMBL" id="OQX09844.1"/>
    </source>
</evidence>
<comment type="caution">
    <text evidence="1">The sequence shown here is derived from an EMBL/GenBank/DDBJ whole genome shotgun (WGS) entry which is preliminary data.</text>
</comment>
<protein>
    <submittedName>
        <fullName evidence="1">Uncharacterized protein</fullName>
    </submittedName>
</protein>
<gene>
    <name evidence="1" type="ORF">BWK73_21755</name>
</gene>
<evidence type="ECO:0000313" key="2">
    <source>
        <dbReference type="Proteomes" id="UP000192491"/>
    </source>
</evidence>
<reference evidence="1 2" key="1">
    <citation type="submission" date="2017-01" db="EMBL/GenBank/DDBJ databases">
        <title>Novel large sulfur bacteria in the metagenomes of groundwater-fed chemosynthetic microbial mats in the Lake Huron basin.</title>
        <authorList>
            <person name="Sharrar A.M."/>
            <person name="Flood B.E."/>
            <person name="Bailey J.V."/>
            <person name="Jones D.S."/>
            <person name="Biddanda B."/>
            <person name="Ruberg S.A."/>
            <person name="Marcus D.N."/>
            <person name="Dick G.J."/>
        </authorList>
    </citation>
    <scope>NUCLEOTIDE SEQUENCE [LARGE SCALE GENOMIC DNA]</scope>
    <source>
        <strain evidence="1">A8</strain>
    </source>
</reference>
<name>A0A1Y1QNA2_9GAMM</name>
<organism evidence="1 2">
    <name type="scientific">Thiothrix lacustris</name>
    <dbReference type="NCBI Taxonomy" id="525917"/>
    <lineage>
        <taxon>Bacteria</taxon>
        <taxon>Pseudomonadati</taxon>
        <taxon>Pseudomonadota</taxon>
        <taxon>Gammaproteobacteria</taxon>
        <taxon>Thiotrichales</taxon>
        <taxon>Thiotrichaceae</taxon>
        <taxon>Thiothrix</taxon>
    </lineage>
</organism>